<dbReference type="SUPFAM" id="SSF53850">
    <property type="entry name" value="Periplasmic binding protein-like II"/>
    <property type="match status" value="1"/>
</dbReference>
<sequence length="143" mass="15523">MKLIKALGLAAAMSLSMVAQADIAIIVNLKNQNTYTGIDTDLVSRIYLGKANKFPDGSSAVPYNLAKGDDIRDRFTRSVLNKTPSQLHSYWSRQIFAGKKQPPRDVADAAAMKKAIAEDLNGIGYINSLDVDTSVAVLHTIKD</sequence>
<dbReference type="Proteomes" id="UP001595722">
    <property type="component" value="Unassembled WGS sequence"/>
</dbReference>
<evidence type="ECO:0000313" key="3">
    <source>
        <dbReference type="Proteomes" id="UP001595722"/>
    </source>
</evidence>
<keyword evidence="3" id="KW-1185">Reference proteome</keyword>
<dbReference type="RefSeq" id="WP_376864899.1">
    <property type="nucleotide sequence ID" value="NZ_JBHRYB010000003.1"/>
</dbReference>
<feature type="signal peptide" evidence="1">
    <location>
        <begin position="1"/>
        <end position="21"/>
    </location>
</feature>
<feature type="chain" id="PRO_5046477225" evidence="1">
    <location>
        <begin position="22"/>
        <end position="143"/>
    </location>
</feature>
<keyword evidence="1" id="KW-0732">Signal</keyword>
<evidence type="ECO:0000256" key="1">
    <source>
        <dbReference type="SAM" id="SignalP"/>
    </source>
</evidence>
<proteinExistence type="predicted"/>
<name>A0ABV7VT34_9GAMM</name>
<dbReference type="EMBL" id="JBHRYB010000003">
    <property type="protein sequence ID" value="MFC3679243.1"/>
    <property type="molecule type" value="Genomic_DNA"/>
</dbReference>
<organism evidence="2 3">
    <name type="scientific">Bacterioplanoides pacificum</name>
    <dbReference type="NCBI Taxonomy" id="1171596"/>
    <lineage>
        <taxon>Bacteria</taxon>
        <taxon>Pseudomonadati</taxon>
        <taxon>Pseudomonadota</taxon>
        <taxon>Gammaproteobacteria</taxon>
        <taxon>Oceanospirillales</taxon>
        <taxon>Oceanospirillaceae</taxon>
        <taxon>Bacterioplanoides</taxon>
    </lineage>
</organism>
<protein>
    <submittedName>
        <fullName evidence="2">Phosphate ABC transporter substrate-binding protein</fullName>
    </submittedName>
</protein>
<dbReference type="Gene3D" id="3.40.190.10">
    <property type="entry name" value="Periplasmic binding protein-like II"/>
    <property type="match status" value="1"/>
</dbReference>
<reference evidence="3" key="1">
    <citation type="journal article" date="2019" name="Int. J. Syst. Evol. Microbiol.">
        <title>The Global Catalogue of Microorganisms (GCM) 10K type strain sequencing project: providing services to taxonomists for standard genome sequencing and annotation.</title>
        <authorList>
            <consortium name="The Broad Institute Genomics Platform"/>
            <consortium name="The Broad Institute Genome Sequencing Center for Infectious Disease"/>
            <person name="Wu L."/>
            <person name="Ma J."/>
        </authorList>
    </citation>
    <scope>NUCLEOTIDE SEQUENCE [LARGE SCALE GENOMIC DNA]</scope>
    <source>
        <strain evidence="3">KCTC 42424</strain>
    </source>
</reference>
<comment type="caution">
    <text evidence="2">The sequence shown here is derived from an EMBL/GenBank/DDBJ whole genome shotgun (WGS) entry which is preliminary data.</text>
</comment>
<gene>
    <name evidence="2" type="ORF">ACFOMG_03850</name>
</gene>
<evidence type="ECO:0000313" key="2">
    <source>
        <dbReference type="EMBL" id="MFC3679243.1"/>
    </source>
</evidence>
<accession>A0ABV7VT34</accession>